<keyword evidence="6" id="KW-1185">Reference proteome</keyword>
<dbReference type="InterPro" id="IPR011042">
    <property type="entry name" value="6-blade_b-propeller_TolB-like"/>
</dbReference>
<keyword evidence="3" id="KW-0479">Metal-binding</keyword>
<dbReference type="Gene3D" id="2.120.10.30">
    <property type="entry name" value="TolB, C-terminal domain"/>
    <property type="match status" value="1"/>
</dbReference>
<sequence length="288" mass="31678">MVQRQPELFADGLVFGEGMRWYGGRLWMSDMLGRKVYSFDEVGQRRIEATVPERPNGLGFLPSGALVTTSMADQKLLRMTSDGSLAEHADLSHLMTGYCGDMAVDAQGRAYLDDVGFRVFEGEPPAPGRLLLVQADGSASVLESGLQFPNGMAITQDGKELIFAEGRNRKIWSYELADDGTFASKSLFSETEDLLDGMTLDVEGGVWQCMPYRNEIVRYLRGGRITQRIPFGALKPVACALGGHERRILYVVVCDYSIERMARDDTTAQIFAVDVDVPGFALPGDRAA</sequence>
<dbReference type="PANTHER" id="PTHR47572:SF4">
    <property type="entry name" value="LACTONASE DRP35"/>
    <property type="match status" value="1"/>
</dbReference>
<reference evidence="5 6" key="1">
    <citation type="submission" date="2018-05" db="EMBL/GenBank/DDBJ databases">
        <title>Genomic Encyclopedia of Type Strains, Phase IV (KMG-IV): sequencing the most valuable type-strain genomes for metagenomic binning, comparative biology and taxonomic classification.</title>
        <authorList>
            <person name="Goeker M."/>
        </authorList>
    </citation>
    <scope>NUCLEOTIDE SEQUENCE [LARGE SCALE GENOMIC DNA]</scope>
    <source>
        <strain evidence="5 6">DSM 6462</strain>
    </source>
</reference>
<feature type="domain" description="SMP-30/Gluconolactonase/LRE-like region" evidence="4">
    <location>
        <begin position="15"/>
        <end position="253"/>
    </location>
</feature>
<feature type="binding site" evidence="3">
    <location>
        <position position="150"/>
    </location>
    <ligand>
        <name>a divalent metal cation</name>
        <dbReference type="ChEBI" id="CHEBI:60240"/>
    </ligand>
</feature>
<keyword evidence="3" id="KW-0862">Zinc</keyword>
<evidence type="ECO:0000256" key="1">
    <source>
        <dbReference type="ARBA" id="ARBA00022801"/>
    </source>
</evidence>
<protein>
    <submittedName>
        <fullName evidence="5">Gluconolactonase</fullName>
    </submittedName>
</protein>
<evidence type="ECO:0000313" key="6">
    <source>
        <dbReference type="Proteomes" id="UP000248021"/>
    </source>
</evidence>
<feature type="binding site" evidence="3">
    <location>
        <position position="196"/>
    </location>
    <ligand>
        <name>a divalent metal cation</name>
        <dbReference type="ChEBI" id="CHEBI:60240"/>
    </ligand>
</feature>
<organism evidence="5 6">
    <name type="scientific">Chelatococcus asaccharovorans</name>
    <dbReference type="NCBI Taxonomy" id="28210"/>
    <lineage>
        <taxon>Bacteria</taxon>
        <taxon>Pseudomonadati</taxon>
        <taxon>Pseudomonadota</taxon>
        <taxon>Alphaproteobacteria</taxon>
        <taxon>Hyphomicrobiales</taxon>
        <taxon>Chelatococcaceae</taxon>
        <taxon>Chelatococcus</taxon>
    </lineage>
</organism>
<dbReference type="GO" id="GO:0046872">
    <property type="term" value="F:metal ion binding"/>
    <property type="evidence" value="ECO:0007669"/>
    <property type="project" value="UniProtKB-KW"/>
</dbReference>
<dbReference type="RefSeq" id="WP_110377623.1">
    <property type="nucleotide sequence ID" value="NZ_JAHBRY010000001.1"/>
</dbReference>
<dbReference type="GO" id="GO:0016787">
    <property type="term" value="F:hydrolase activity"/>
    <property type="evidence" value="ECO:0007669"/>
    <property type="project" value="UniProtKB-KW"/>
</dbReference>
<accession>A0A2V3TXF0</accession>
<feature type="binding site" evidence="3">
    <location>
        <position position="17"/>
    </location>
    <ligand>
        <name>a divalent metal cation</name>
        <dbReference type="ChEBI" id="CHEBI:60240"/>
    </ligand>
</feature>
<dbReference type="SUPFAM" id="SSF63829">
    <property type="entry name" value="Calcium-dependent phosphotriesterase"/>
    <property type="match status" value="1"/>
</dbReference>
<evidence type="ECO:0000313" key="5">
    <source>
        <dbReference type="EMBL" id="PXW53665.1"/>
    </source>
</evidence>
<dbReference type="InterPro" id="IPR005511">
    <property type="entry name" value="SMP-30"/>
</dbReference>
<name>A0A2V3TXF0_9HYPH</name>
<dbReference type="InterPro" id="IPR013658">
    <property type="entry name" value="SGL"/>
</dbReference>
<comment type="caution">
    <text evidence="5">The sequence shown here is derived from an EMBL/GenBank/DDBJ whole genome shotgun (WGS) entry which is preliminary data.</text>
</comment>
<evidence type="ECO:0000256" key="3">
    <source>
        <dbReference type="PIRSR" id="PIRSR605511-2"/>
    </source>
</evidence>
<dbReference type="PRINTS" id="PR01790">
    <property type="entry name" value="SMP30FAMILY"/>
</dbReference>
<proteinExistence type="predicted"/>
<dbReference type="Proteomes" id="UP000248021">
    <property type="component" value="Unassembled WGS sequence"/>
</dbReference>
<gene>
    <name evidence="5" type="ORF">C7450_113153</name>
</gene>
<feature type="active site" description="Proton donor/acceptor" evidence="2">
    <location>
        <position position="196"/>
    </location>
</feature>
<evidence type="ECO:0000256" key="2">
    <source>
        <dbReference type="PIRSR" id="PIRSR605511-1"/>
    </source>
</evidence>
<dbReference type="OrthoDB" id="2633250at2"/>
<evidence type="ECO:0000259" key="4">
    <source>
        <dbReference type="Pfam" id="PF08450"/>
    </source>
</evidence>
<dbReference type="PANTHER" id="PTHR47572">
    <property type="entry name" value="LIPOPROTEIN-RELATED"/>
    <property type="match status" value="1"/>
</dbReference>
<dbReference type="InterPro" id="IPR051262">
    <property type="entry name" value="SMP-30/CGR1_Lactonase"/>
</dbReference>
<dbReference type="AlphaFoldDB" id="A0A2V3TXF0"/>
<dbReference type="Pfam" id="PF08450">
    <property type="entry name" value="SGL"/>
    <property type="match status" value="1"/>
</dbReference>
<keyword evidence="1" id="KW-0378">Hydrolase</keyword>
<comment type="cofactor">
    <cofactor evidence="3">
        <name>Zn(2+)</name>
        <dbReference type="ChEBI" id="CHEBI:29105"/>
    </cofactor>
    <text evidence="3">Binds 1 divalent metal cation per subunit.</text>
</comment>
<dbReference type="EMBL" id="QJJK01000013">
    <property type="protein sequence ID" value="PXW53665.1"/>
    <property type="molecule type" value="Genomic_DNA"/>
</dbReference>